<accession>A0ABR4MNL2</accession>
<feature type="region of interest" description="Disordered" evidence="1">
    <location>
        <begin position="81"/>
        <end position="116"/>
    </location>
</feature>
<evidence type="ECO:0000313" key="3">
    <source>
        <dbReference type="Proteomes" id="UP001610728"/>
    </source>
</evidence>
<evidence type="ECO:0000256" key="1">
    <source>
        <dbReference type="SAM" id="MobiDB-lite"/>
    </source>
</evidence>
<proteinExistence type="predicted"/>
<keyword evidence="3" id="KW-1185">Reference proteome</keyword>
<feature type="compositionally biased region" description="Basic and acidic residues" evidence="1">
    <location>
        <begin position="11"/>
        <end position="22"/>
    </location>
</feature>
<dbReference type="RefSeq" id="XP_070861057.1">
    <property type="nucleotide sequence ID" value="XM_071006903.1"/>
</dbReference>
<organism evidence="2 3">
    <name type="scientific">Ceratocystis lukuohia</name>
    <dbReference type="NCBI Taxonomy" id="2019550"/>
    <lineage>
        <taxon>Eukaryota</taxon>
        <taxon>Fungi</taxon>
        <taxon>Dikarya</taxon>
        <taxon>Ascomycota</taxon>
        <taxon>Pezizomycotina</taxon>
        <taxon>Sordariomycetes</taxon>
        <taxon>Hypocreomycetidae</taxon>
        <taxon>Microascales</taxon>
        <taxon>Ceratocystidaceae</taxon>
        <taxon>Ceratocystis</taxon>
    </lineage>
</organism>
<dbReference type="GeneID" id="98116052"/>
<dbReference type="EMBL" id="JABSNW010000002">
    <property type="protein sequence ID" value="KAL2889877.1"/>
    <property type="molecule type" value="Genomic_DNA"/>
</dbReference>
<sequence length="265" mass="29419">MTSAIRVRMTASRDQKAEKKNPAPDQPPPLDPTRLNTLGNTTTSLADNTETSLRQTPQANLAKAPEKKTLTDMFNEAWEEDRAQRKATARGTTGSPETGSQARNARSKATDVDSPCATGETETVAYKGRQKPNCRPTFPRTTANLAAVRQRVNRDLFKGEEVVCKLTSTKTRFALHAKEGKMGREARDLVRNFLNARTVKKETIWEKFVIPNISKTINTIEEGKSGGRQTGHSGSFWWKHQADRLEGIRERTKDAGSEGRNPEPG</sequence>
<name>A0ABR4MNL2_9PEZI</name>
<evidence type="ECO:0000313" key="2">
    <source>
        <dbReference type="EMBL" id="KAL2889877.1"/>
    </source>
</evidence>
<protein>
    <submittedName>
        <fullName evidence="2">115 kDa protein in type-1 retrotransposable element R1DM</fullName>
    </submittedName>
</protein>
<feature type="compositionally biased region" description="Polar residues" evidence="1">
    <location>
        <begin position="90"/>
        <end position="104"/>
    </location>
</feature>
<dbReference type="Proteomes" id="UP001610728">
    <property type="component" value="Unassembled WGS sequence"/>
</dbReference>
<feature type="compositionally biased region" description="Polar residues" evidence="1">
    <location>
        <begin position="34"/>
        <end position="59"/>
    </location>
</feature>
<feature type="region of interest" description="Disordered" evidence="1">
    <location>
        <begin position="1"/>
        <end position="69"/>
    </location>
</feature>
<gene>
    <name evidence="2" type="ORF">HOO65_020419</name>
</gene>
<reference evidence="2 3" key="1">
    <citation type="submission" date="2020-05" db="EMBL/GenBank/DDBJ databases">
        <title>Ceratocystis lukuohia genome.</title>
        <authorList>
            <person name="Harrington T.C."/>
            <person name="Kim K."/>
            <person name="Mayers C.G."/>
        </authorList>
    </citation>
    <scope>NUCLEOTIDE SEQUENCE [LARGE SCALE GENOMIC DNA]</scope>
    <source>
        <strain evidence="2 3">C4212</strain>
    </source>
</reference>
<comment type="caution">
    <text evidence="2">The sequence shown here is derived from an EMBL/GenBank/DDBJ whole genome shotgun (WGS) entry which is preliminary data.</text>
</comment>